<dbReference type="InterPro" id="IPR036390">
    <property type="entry name" value="WH_DNA-bd_sf"/>
</dbReference>
<evidence type="ECO:0000256" key="3">
    <source>
        <dbReference type="ARBA" id="ARBA00023015"/>
    </source>
</evidence>
<evidence type="ECO:0000256" key="7">
    <source>
        <dbReference type="ARBA" id="ARBA00023242"/>
    </source>
</evidence>
<dbReference type="InterPro" id="IPR036388">
    <property type="entry name" value="WH-like_DNA-bd_sf"/>
</dbReference>
<dbReference type="PROSITE" id="PS00434">
    <property type="entry name" value="HSF_DOMAIN"/>
    <property type="match status" value="1"/>
</dbReference>
<comment type="subcellular location">
    <subcellularLocation>
        <location evidence="1">Nucleus</location>
    </subcellularLocation>
</comment>
<organism evidence="10 11">
    <name type="scientific">Rubroshorea leprosula</name>
    <dbReference type="NCBI Taxonomy" id="152421"/>
    <lineage>
        <taxon>Eukaryota</taxon>
        <taxon>Viridiplantae</taxon>
        <taxon>Streptophyta</taxon>
        <taxon>Embryophyta</taxon>
        <taxon>Tracheophyta</taxon>
        <taxon>Spermatophyta</taxon>
        <taxon>Magnoliopsida</taxon>
        <taxon>eudicotyledons</taxon>
        <taxon>Gunneridae</taxon>
        <taxon>Pentapetalae</taxon>
        <taxon>rosids</taxon>
        <taxon>malvids</taxon>
        <taxon>Malvales</taxon>
        <taxon>Dipterocarpaceae</taxon>
        <taxon>Rubroshorea</taxon>
    </lineage>
</organism>
<dbReference type="Proteomes" id="UP001054252">
    <property type="component" value="Unassembled WGS sequence"/>
</dbReference>
<keyword evidence="11" id="KW-1185">Reference proteome</keyword>
<evidence type="ECO:0000256" key="1">
    <source>
        <dbReference type="ARBA" id="ARBA00004123"/>
    </source>
</evidence>
<dbReference type="GO" id="GO:0000978">
    <property type="term" value="F:RNA polymerase II cis-regulatory region sequence-specific DNA binding"/>
    <property type="evidence" value="ECO:0007669"/>
    <property type="project" value="TreeGrafter"/>
</dbReference>
<gene>
    <name evidence="10" type="ORF">SLEP1_g50976</name>
</gene>
<dbReference type="EMBL" id="BPVZ01000172">
    <property type="protein sequence ID" value="GKV43721.1"/>
    <property type="molecule type" value="Genomic_DNA"/>
</dbReference>
<evidence type="ECO:0000256" key="4">
    <source>
        <dbReference type="ARBA" id="ARBA00023016"/>
    </source>
</evidence>
<comment type="caution">
    <text evidence="10">The sequence shown here is derived from an EMBL/GenBank/DDBJ whole genome shotgun (WGS) entry which is preliminary data.</text>
</comment>
<dbReference type="GO" id="GO:0003700">
    <property type="term" value="F:DNA-binding transcription factor activity"/>
    <property type="evidence" value="ECO:0007669"/>
    <property type="project" value="InterPro"/>
</dbReference>
<keyword evidence="2" id="KW-0597">Phosphoprotein</keyword>
<dbReference type="Gene3D" id="1.10.10.10">
    <property type="entry name" value="Winged helix-like DNA-binding domain superfamily/Winged helix DNA-binding domain"/>
    <property type="match status" value="1"/>
</dbReference>
<reference evidence="10 11" key="1">
    <citation type="journal article" date="2021" name="Commun. Biol.">
        <title>The genome of Shorea leprosula (Dipterocarpaceae) highlights the ecological relevance of drought in aseasonal tropical rainforests.</title>
        <authorList>
            <person name="Ng K.K.S."/>
            <person name="Kobayashi M.J."/>
            <person name="Fawcett J.A."/>
            <person name="Hatakeyama M."/>
            <person name="Paape T."/>
            <person name="Ng C.H."/>
            <person name="Ang C.C."/>
            <person name="Tnah L.H."/>
            <person name="Lee C.T."/>
            <person name="Nishiyama T."/>
            <person name="Sese J."/>
            <person name="O'Brien M.J."/>
            <person name="Copetti D."/>
            <person name="Mohd Noor M.I."/>
            <person name="Ong R.C."/>
            <person name="Putra M."/>
            <person name="Sireger I.Z."/>
            <person name="Indrioko S."/>
            <person name="Kosugi Y."/>
            <person name="Izuno A."/>
            <person name="Isagi Y."/>
            <person name="Lee S.L."/>
            <person name="Shimizu K.K."/>
        </authorList>
    </citation>
    <scope>NUCLEOTIDE SEQUENCE [LARGE SCALE GENOMIC DNA]</scope>
    <source>
        <strain evidence="10">214</strain>
    </source>
</reference>
<evidence type="ECO:0000256" key="8">
    <source>
        <dbReference type="ARBA" id="ARBA00061350"/>
    </source>
</evidence>
<feature type="domain" description="HSF-type DNA-binding" evidence="9">
    <location>
        <begin position="81"/>
        <end position="105"/>
    </location>
</feature>
<evidence type="ECO:0000313" key="11">
    <source>
        <dbReference type="Proteomes" id="UP001054252"/>
    </source>
</evidence>
<dbReference type="Pfam" id="PF00447">
    <property type="entry name" value="HSF_DNA-bind"/>
    <property type="match status" value="1"/>
</dbReference>
<evidence type="ECO:0000259" key="9">
    <source>
        <dbReference type="PROSITE" id="PS00434"/>
    </source>
</evidence>
<keyword evidence="7" id="KW-0539">Nucleus</keyword>
<keyword evidence="4" id="KW-0346">Stress response</keyword>
<evidence type="ECO:0000313" key="10">
    <source>
        <dbReference type="EMBL" id="GKV43721.1"/>
    </source>
</evidence>
<dbReference type="GO" id="GO:0006357">
    <property type="term" value="P:regulation of transcription by RNA polymerase II"/>
    <property type="evidence" value="ECO:0007669"/>
    <property type="project" value="TreeGrafter"/>
</dbReference>
<keyword evidence="5" id="KW-0238">DNA-binding</keyword>
<proteinExistence type="inferred from homology"/>
<dbReference type="FunFam" id="1.10.10.10:FF:000057">
    <property type="entry name" value="Heat shock transcription factor 1"/>
    <property type="match status" value="1"/>
</dbReference>
<keyword evidence="3" id="KW-0805">Transcription regulation</keyword>
<name>A0AAV5M4A7_9ROSI</name>
<sequence length="365" mass="41986">MNPQGRGKDDFVGASLSFAEVASSMGAPQPMEGLHDAGPPPFLIKTYDIVEDSTTNHIVSWSRGNNSFIIWDPQTFAMSLLPRYFKHSNFSSFVRQLNTYGFRKVDPDRWEFANEGFLRGQRHLLKNIRRRKTPSPQASQQALDSCVEIGRFGVDREIDRLRRDKQVLMLELIKLRQQQQNTRTFIQLMEEKLKQTEMKQRNTISFLARALQKPTFLHKLVQQKDKMKELEEAISKKRRRHINQGPTNFEVGELGEGVLGGTFVKIEPEEYGSDIADLQVLELELAMDMQGQFLDQNTLEEESVERSDEIGNKGKELDERFWEDLLMNDDIDEEATVLGVGDEDDEEEDIDVLVKQLDYSGSIPK</sequence>
<dbReference type="AlphaFoldDB" id="A0AAV5M4A7"/>
<dbReference type="InterPro" id="IPR000232">
    <property type="entry name" value="HSF_DNA-bd"/>
</dbReference>
<dbReference type="GO" id="GO:0034605">
    <property type="term" value="P:cellular response to heat"/>
    <property type="evidence" value="ECO:0007669"/>
    <property type="project" value="TreeGrafter"/>
</dbReference>
<evidence type="ECO:0000256" key="6">
    <source>
        <dbReference type="ARBA" id="ARBA00023163"/>
    </source>
</evidence>
<dbReference type="PANTHER" id="PTHR10015:SF334">
    <property type="entry name" value="HEAT STRESS TRANSCRIPTION FACTOR A-6B"/>
    <property type="match status" value="1"/>
</dbReference>
<dbReference type="SMART" id="SM00415">
    <property type="entry name" value="HSF"/>
    <property type="match status" value="1"/>
</dbReference>
<comment type="similarity">
    <text evidence="8">Belongs to the HSF family. Class A subfamily.</text>
</comment>
<evidence type="ECO:0000256" key="5">
    <source>
        <dbReference type="ARBA" id="ARBA00023125"/>
    </source>
</evidence>
<dbReference type="GO" id="GO:0005634">
    <property type="term" value="C:nucleus"/>
    <property type="evidence" value="ECO:0007669"/>
    <property type="project" value="UniProtKB-SubCell"/>
</dbReference>
<accession>A0AAV5M4A7</accession>
<dbReference type="SUPFAM" id="SSF46785">
    <property type="entry name" value="Winged helix' DNA-binding domain"/>
    <property type="match status" value="1"/>
</dbReference>
<dbReference type="PRINTS" id="PR00056">
    <property type="entry name" value="HSFDOMAIN"/>
</dbReference>
<evidence type="ECO:0000256" key="2">
    <source>
        <dbReference type="ARBA" id="ARBA00022553"/>
    </source>
</evidence>
<protein>
    <recommendedName>
        <fullName evidence="9">HSF-type DNA-binding domain-containing protein</fullName>
    </recommendedName>
</protein>
<dbReference type="PANTHER" id="PTHR10015">
    <property type="entry name" value="HEAT SHOCK TRANSCRIPTION FACTOR"/>
    <property type="match status" value="1"/>
</dbReference>
<keyword evidence="6" id="KW-0804">Transcription</keyword>